<dbReference type="CDD" id="cd03215">
    <property type="entry name" value="ABC_Carb_Monos_II"/>
    <property type="match status" value="1"/>
</dbReference>
<feature type="domain" description="ABC transporter" evidence="5">
    <location>
        <begin position="17"/>
        <end position="252"/>
    </location>
</feature>
<dbReference type="Proteomes" id="UP000614047">
    <property type="component" value="Unassembled WGS sequence"/>
</dbReference>
<dbReference type="PANTHER" id="PTHR43790">
    <property type="entry name" value="CARBOHYDRATE TRANSPORT ATP-BINDING PROTEIN MG119-RELATED"/>
    <property type="match status" value="1"/>
</dbReference>
<evidence type="ECO:0000256" key="3">
    <source>
        <dbReference type="ARBA" id="ARBA00022741"/>
    </source>
</evidence>
<dbReference type="InterPro" id="IPR003593">
    <property type="entry name" value="AAA+_ATPase"/>
</dbReference>
<evidence type="ECO:0000256" key="4">
    <source>
        <dbReference type="ARBA" id="ARBA00022840"/>
    </source>
</evidence>
<protein>
    <submittedName>
        <fullName evidence="6">Ribose transport system ATP-binding protein</fullName>
    </submittedName>
</protein>
<keyword evidence="1" id="KW-0813">Transport</keyword>
<dbReference type="AlphaFoldDB" id="A0A931DDM4"/>
<keyword evidence="3" id="KW-0547">Nucleotide-binding</keyword>
<dbReference type="PROSITE" id="PS00211">
    <property type="entry name" value="ABC_TRANSPORTER_1"/>
    <property type="match status" value="1"/>
</dbReference>
<dbReference type="EMBL" id="JADOUA010000001">
    <property type="protein sequence ID" value="MBG6089144.1"/>
    <property type="molecule type" value="Genomic_DNA"/>
</dbReference>
<feature type="domain" description="ABC transporter" evidence="5">
    <location>
        <begin position="256"/>
        <end position="501"/>
    </location>
</feature>
<dbReference type="PROSITE" id="PS50893">
    <property type="entry name" value="ABC_TRANSPORTER_2"/>
    <property type="match status" value="2"/>
</dbReference>
<comment type="caution">
    <text evidence="6">The sequence shown here is derived from an EMBL/GenBank/DDBJ whole genome shotgun (WGS) entry which is preliminary data.</text>
</comment>
<dbReference type="SUPFAM" id="SSF52540">
    <property type="entry name" value="P-loop containing nucleoside triphosphate hydrolases"/>
    <property type="match status" value="2"/>
</dbReference>
<evidence type="ECO:0000313" key="7">
    <source>
        <dbReference type="Proteomes" id="UP000614047"/>
    </source>
</evidence>
<keyword evidence="2" id="KW-0677">Repeat</keyword>
<dbReference type="SMART" id="SM00382">
    <property type="entry name" value="AAA"/>
    <property type="match status" value="2"/>
</dbReference>
<keyword evidence="7" id="KW-1185">Reference proteome</keyword>
<dbReference type="GO" id="GO:0005524">
    <property type="term" value="F:ATP binding"/>
    <property type="evidence" value="ECO:0007669"/>
    <property type="project" value="UniProtKB-KW"/>
</dbReference>
<dbReference type="GO" id="GO:0016887">
    <property type="term" value="F:ATP hydrolysis activity"/>
    <property type="evidence" value="ECO:0007669"/>
    <property type="project" value="InterPro"/>
</dbReference>
<dbReference type="InterPro" id="IPR017871">
    <property type="entry name" value="ABC_transporter-like_CS"/>
</dbReference>
<proteinExistence type="predicted"/>
<dbReference type="Pfam" id="PF00005">
    <property type="entry name" value="ABC_tran"/>
    <property type="match status" value="2"/>
</dbReference>
<gene>
    <name evidence="6" type="ORF">IW256_003257</name>
</gene>
<evidence type="ECO:0000256" key="2">
    <source>
        <dbReference type="ARBA" id="ARBA00022737"/>
    </source>
</evidence>
<accession>A0A931DDM4</accession>
<reference evidence="6" key="1">
    <citation type="submission" date="2020-11" db="EMBL/GenBank/DDBJ databases">
        <title>Sequencing the genomes of 1000 actinobacteria strains.</title>
        <authorList>
            <person name="Klenk H.-P."/>
        </authorList>
    </citation>
    <scope>NUCLEOTIDE SEQUENCE</scope>
    <source>
        <strain evidence="6">DSM 43175</strain>
    </source>
</reference>
<evidence type="ECO:0000256" key="1">
    <source>
        <dbReference type="ARBA" id="ARBA00022448"/>
    </source>
</evidence>
<evidence type="ECO:0000313" key="6">
    <source>
        <dbReference type="EMBL" id="MBG6089144.1"/>
    </source>
</evidence>
<sequence length="503" mass="52884">MSEPQTKGGHGMGAPLLEMKGIVKRFPGTLACDGANLSVRAGEVHCLLGENGAGKSTLMKILAGSYRPDAGEIVLAGRPLKATGPQDGIAAGISVIYQELDLAPDLTVAQNLFLGRAPARGPFVRGRARSLAAEEYIRKVGGTFAPGDRVRDLPIAAQQLTAIAKALTTDAKVIVMDEPSATLGSRDLEVVFSVIRDLVAEGRSIIYISHRLDEVSEIGDRATVMRDGRDVGVFDLATTGHDELVGAMIGGARDLVRRADRPVPSGEPRLTVERVRVGDILDVSGVEVRPGEIVGLAGLAGAGRTTLLNALFGAVRGEVRAGLDGRPLPVAGPRTAVRNGLALVPESRKEQGLFLGLGVARNAAVAALGWAAPRSRGKRIAAPILKDLGVKHASPDQPVGQLSGGNQQKVVLAKWIARGMRVLLLDEPTRGLDIGAKADLYRQVRRLADDGVAVLMASSELAELTAHADTVWVLHEGRNIARFDPRTTPEADIAHTVITGATP</sequence>
<dbReference type="RefSeq" id="WP_197011787.1">
    <property type="nucleotide sequence ID" value="NZ_BAABES010000022.1"/>
</dbReference>
<dbReference type="InterPro" id="IPR050107">
    <property type="entry name" value="ABC_carbohydrate_import_ATPase"/>
</dbReference>
<dbReference type="Gene3D" id="3.40.50.300">
    <property type="entry name" value="P-loop containing nucleotide triphosphate hydrolases"/>
    <property type="match status" value="2"/>
</dbReference>
<dbReference type="PANTHER" id="PTHR43790:SF9">
    <property type="entry name" value="GALACTOFURANOSE TRANSPORTER ATP-BINDING PROTEIN YTFR"/>
    <property type="match status" value="1"/>
</dbReference>
<keyword evidence="4 6" id="KW-0067">ATP-binding</keyword>
<dbReference type="CDD" id="cd03216">
    <property type="entry name" value="ABC_Carb_Monos_I"/>
    <property type="match status" value="1"/>
</dbReference>
<evidence type="ECO:0000259" key="5">
    <source>
        <dbReference type="PROSITE" id="PS50893"/>
    </source>
</evidence>
<name>A0A931DDM4_9ACTN</name>
<organism evidence="6 7">
    <name type="scientific">Actinomadura viridis</name>
    <dbReference type="NCBI Taxonomy" id="58110"/>
    <lineage>
        <taxon>Bacteria</taxon>
        <taxon>Bacillati</taxon>
        <taxon>Actinomycetota</taxon>
        <taxon>Actinomycetes</taxon>
        <taxon>Streptosporangiales</taxon>
        <taxon>Thermomonosporaceae</taxon>
        <taxon>Actinomadura</taxon>
    </lineage>
</organism>
<dbReference type="InterPro" id="IPR027417">
    <property type="entry name" value="P-loop_NTPase"/>
</dbReference>
<dbReference type="InterPro" id="IPR003439">
    <property type="entry name" value="ABC_transporter-like_ATP-bd"/>
</dbReference>